<evidence type="ECO:0000259" key="4">
    <source>
        <dbReference type="PROSITE" id="PS50240"/>
    </source>
</evidence>
<dbReference type="GO" id="GO:0006508">
    <property type="term" value="P:proteolysis"/>
    <property type="evidence" value="ECO:0007669"/>
    <property type="project" value="UniProtKB-KW"/>
</dbReference>
<evidence type="ECO:0000256" key="2">
    <source>
        <dbReference type="RuleBase" id="RU363034"/>
    </source>
</evidence>
<feature type="compositionally biased region" description="Basic and acidic residues" evidence="3">
    <location>
        <begin position="391"/>
        <end position="400"/>
    </location>
</feature>
<dbReference type="GO" id="GO:0008233">
    <property type="term" value="F:peptidase activity"/>
    <property type="evidence" value="ECO:0007669"/>
    <property type="project" value="UniProtKB-KW"/>
</dbReference>
<keyword evidence="2" id="KW-0720">Serine protease</keyword>
<gene>
    <name evidence="5" type="primary">flz</name>
    <name evidence="5" type="ORF">GZH46_01722</name>
</gene>
<keyword evidence="2" id="KW-0378">Hydrolase</keyword>
<dbReference type="Gene3D" id="2.40.10.10">
    <property type="entry name" value="Trypsin-like serine proteases"/>
    <property type="match status" value="2"/>
</dbReference>
<dbReference type="InterPro" id="IPR009003">
    <property type="entry name" value="Peptidase_S1_PA"/>
</dbReference>
<dbReference type="InterPro" id="IPR001254">
    <property type="entry name" value="Trypsin_dom"/>
</dbReference>
<feature type="compositionally biased region" description="Polar residues" evidence="3">
    <location>
        <begin position="379"/>
        <end position="389"/>
    </location>
</feature>
<dbReference type="InterPro" id="IPR018114">
    <property type="entry name" value="TRYPSIN_HIS"/>
</dbReference>
<dbReference type="PANTHER" id="PTHR24252">
    <property type="entry name" value="ACROSIN-RELATED"/>
    <property type="match status" value="1"/>
</dbReference>
<protein>
    <submittedName>
        <fullName evidence="5">Serine protease filzig</fullName>
    </submittedName>
</protein>
<feature type="compositionally biased region" description="Low complexity" evidence="3">
    <location>
        <begin position="329"/>
        <end position="348"/>
    </location>
</feature>
<dbReference type="Proteomes" id="UP000825002">
    <property type="component" value="Unassembled WGS sequence"/>
</dbReference>
<keyword evidence="2 5" id="KW-0645">Protease</keyword>
<dbReference type="Pfam" id="PF00089">
    <property type="entry name" value="Trypsin"/>
    <property type="match status" value="2"/>
</dbReference>
<reference evidence="5 6" key="1">
    <citation type="submission" date="2020-10" db="EMBL/GenBank/DDBJ databases">
        <authorList>
            <person name="Klimov P.B."/>
            <person name="Dyachkov S.M."/>
            <person name="Chetverikov P.E."/>
        </authorList>
    </citation>
    <scope>NUCLEOTIDE SEQUENCE [LARGE SCALE GENOMIC DNA]</scope>
    <source>
        <strain evidence="5">BMOC 18-1129-001#AD2665</strain>
        <tissue evidence="5">Entire mites</tissue>
    </source>
</reference>
<dbReference type="SUPFAM" id="SSF50494">
    <property type="entry name" value="Trypsin-like serine proteases"/>
    <property type="match status" value="2"/>
</dbReference>
<feature type="non-terminal residue" evidence="5">
    <location>
        <position position="1"/>
    </location>
</feature>
<keyword evidence="6" id="KW-1185">Reference proteome</keyword>
<dbReference type="InterPro" id="IPR033116">
    <property type="entry name" value="TRYPSIN_SER"/>
</dbReference>
<feature type="domain" description="Peptidase S1" evidence="4">
    <location>
        <begin position="423"/>
        <end position="672"/>
    </location>
</feature>
<evidence type="ECO:0000313" key="6">
    <source>
        <dbReference type="Proteomes" id="UP000825002"/>
    </source>
</evidence>
<dbReference type="InterPro" id="IPR001314">
    <property type="entry name" value="Peptidase_S1A"/>
</dbReference>
<dbReference type="PROSITE" id="PS50240">
    <property type="entry name" value="TRYPSIN_DOM"/>
    <property type="match status" value="2"/>
</dbReference>
<sequence length="673" mass="74609">SVNQTAHAGTQSAPTTLDPVDALDIVSRSKLICGRPQVPMARIVGGKRSYFGQWPWMVSLRQWKKGAFLHKCGAALLNEHWAITAAHCVENVKASDLLLRLGEFDVGNQNEPYPYIEKRVRLVVPHPSFHPKTFEYDLALLRFTEPVRYERNIVPVCIPHGNDTYVNRWATVIGWGRLFEDGPLPDVIQHVDVPIITNNECERMYKHAGYIEEIPDIFICAGINKGGKDSCEGDSGGPLTMIDNDGRSYLVGIISWGIGCALPSQPGVYTRITAFSNWINQIVSSTTSFRRQDHKTTVKPKASTNRRLNVPRTTASSKVAKTSPKRNTSAKAPPITSPSPTTTNAPSRSTKEDEVTGKIDIDLQLTTPTVVSKGFTMLPSTIDQTSPTTRRPYDPKRDCGVRPMQKEERAIIHNDRQQREGRVVGGRDSHLGEFPWSILIRETTLLGIFVKTKCGGVLIDLKWVLTAAHCQPGLFGSLVVVVGEFDLAEKNGNSGTRSGRLKPLMKKVKRMIIHRGYDPTNFDNDVALLELESPFTLQPHVVPICLPERDEEFAGKNALVAGWGKLSFGGPVPSVLQVARLPVISNKECQKMYEDSGHYKTISESFLCAGYANGGQDSCEGDSGGPLQVQRNDSRWVLVGTVSHGIKCAEPNLPGIYMKTQWYRNWIYRIVSI</sequence>
<evidence type="ECO:0000256" key="1">
    <source>
        <dbReference type="ARBA" id="ARBA00023157"/>
    </source>
</evidence>
<name>A0ABQ7S8L9_9ACAR</name>
<dbReference type="PROSITE" id="PS00135">
    <property type="entry name" value="TRYPSIN_SER"/>
    <property type="match status" value="2"/>
</dbReference>
<dbReference type="PROSITE" id="PS00134">
    <property type="entry name" value="TRYPSIN_HIS"/>
    <property type="match status" value="2"/>
</dbReference>
<feature type="region of interest" description="Disordered" evidence="3">
    <location>
        <begin position="289"/>
        <end position="357"/>
    </location>
</feature>
<dbReference type="InterPro" id="IPR043504">
    <property type="entry name" value="Peptidase_S1_PA_chymotrypsin"/>
</dbReference>
<dbReference type="PANTHER" id="PTHR24252:SF10">
    <property type="entry name" value="SERINE PROTEASE 56"/>
    <property type="match status" value="1"/>
</dbReference>
<feature type="domain" description="Peptidase S1" evidence="4">
    <location>
        <begin position="43"/>
        <end position="284"/>
    </location>
</feature>
<dbReference type="SMART" id="SM00020">
    <property type="entry name" value="Tryp_SPc"/>
    <property type="match status" value="2"/>
</dbReference>
<evidence type="ECO:0000256" key="3">
    <source>
        <dbReference type="SAM" id="MobiDB-lite"/>
    </source>
</evidence>
<organism evidence="5 6">
    <name type="scientific">Fragariocoptes setiger</name>
    <dbReference type="NCBI Taxonomy" id="1670756"/>
    <lineage>
        <taxon>Eukaryota</taxon>
        <taxon>Metazoa</taxon>
        <taxon>Ecdysozoa</taxon>
        <taxon>Arthropoda</taxon>
        <taxon>Chelicerata</taxon>
        <taxon>Arachnida</taxon>
        <taxon>Acari</taxon>
        <taxon>Acariformes</taxon>
        <taxon>Trombidiformes</taxon>
        <taxon>Prostigmata</taxon>
        <taxon>Eupodina</taxon>
        <taxon>Eriophyoidea</taxon>
        <taxon>Phytoptidae</taxon>
        <taxon>Fragariocoptes</taxon>
    </lineage>
</organism>
<comment type="caution">
    <text evidence="5">The sequence shown here is derived from an EMBL/GenBank/DDBJ whole genome shotgun (WGS) entry which is preliminary data.</text>
</comment>
<accession>A0ABQ7S8L9</accession>
<proteinExistence type="predicted"/>
<keyword evidence="1" id="KW-1015">Disulfide bond</keyword>
<feature type="region of interest" description="Disordered" evidence="3">
    <location>
        <begin position="379"/>
        <end position="400"/>
    </location>
</feature>
<feature type="compositionally biased region" description="Polar residues" evidence="3">
    <location>
        <begin position="302"/>
        <end position="320"/>
    </location>
</feature>
<evidence type="ECO:0000313" key="5">
    <source>
        <dbReference type="EMBL" id="KAG9509747.1"/>
    </source>
</evidence>
<dbReference type="EMBL" id="JAIFTH010000353">
    <property type="protein sequence ID" value="KAG9509747.1"/>
    <property type="molecule type" value="Genomic_DNA"/>
</dbReference>
<dbReference type="PRINTS" id="PR00722">
    <property type="entry name" value="CHYMOTRYPSIN"/>
</dbReference>
<dbReference type="CDD" id="cd00190">
    <property type="entry name" value="Tryp_SPc"/>
    <property type="match status" value="2"/>
</dbReference>